<dbReference type="InterPro" id="IPR050344">
    <property type="entry name" value="Peptidase_M1_aminopeptidases"/>
</dbReference>
<protein>
    <submittedName>
        <fullName evidence="1">Uncharacterized protein</fullName>
    </submittedName>
</protein>
<dbReference type="Gene3D" id="2.60.40.1730">
    <property type="entry name" value="tricorn interacting facor f3 domain"/>
    <property type="match status" value="1"/>
</dbReference>
<comment type="caution">
    <text evidence="1">The sequence shown here is derived from an EMBL/GenBank/DDBJ whole genome shotgun (WGS) entry which is preliminary data.</text>
</comment>
<dbReference type="SUPFAM" id="SSF63737">
    <property type="entry name" value="Leukotriene A4 hydrolase N-terminal domain"/>
    <property type="match status" value="1"/>
</dbReference>
<dbReference type="Proteomes" id="UP001491310">
    <property type="component" value="Unassembled WGS sequence"/>
</dbReference>
<organism evidence="1 2">
    <name type="scientific">Coccomyxa subellipsoidea</name>
    <dbReference type="NCBI Taxonomy" id="248742"/>
    <lineage>
        <taxon>Eukaryota</taxon>
        <taxon>Viridiplantae</taxon>
        <taxon>Chlorophyta</taxon>
        <taxon>core chlorophytes</taxon>
        <taxon>Trebouxiophyceae</taxon>
        <taxon>Trebouxiophyceae incertae sedis</taxon>
        <taxon>Coccomyxaceae</taxon>
        <taxon>Coccomyxa</taxon>
    </lineage>
</organism>
<evidence type="ECO:0000313" key="2">
    <source>
        <dbReference type="Proteomes" id="UP001491310"/>
    </source>
</evidence>
<reference evidence="1 2" key="1">
    <citation type="journal article" date="2024" name="Nat. Commun.">
        <title>Phylogenomics reveals the evolutionary origins of lichenization in chlorophyte algae.</title>
        <authorList>
            <person name="Puginier C."/>
            <person name="Libourel C."/>
            <person name="Otte J."/>
            <person name="Skaloud P."/>
            <person name="Haon M."/>
            <person name="Grisel S."/>
            <person name="Petersen M."/>
            <person name="Berrin J.G."/>
            <person name="Delaux P.M."/>
            <person name="Dal Grande F."/>
            <person name="Keller J."/>
        </authorList>
    </citation>
    <scope>NUCLEOTIDE SEQUENCE [LARGE SCALE GENOMIC DNA]</scope>
    <source>
        <strain evidence="1 2">SAG 216-7</strain>
    </source>
</reference>
<accession>A0ABR2Z1L9</accession>
<proteinExistence type="predicted"/>
<evidence type="ECO:0000313" key="1">
    <source>
        <dbReference type="EMBL" id="KAK9917789.1"/>
    </source>
</evidence>
<keyword evidence="2" id="KW-1185">Reference proteome</keyword>
<gene>
    <name evidence="1" type="ORF">WJX75_008280</name>
</gene>
<sequence>MLVDPGECAWSSYRLPTGVLPQAYRLTLEAILVYGYNVTGYLEIDISTAEPTQCVVLHAMGMTIDSTTAVYPNGSQGEDAANDTEAEQIFDNIEYRKGGSVLRMLWNYMASDDYKSSRLSADHQTAHSQDSS</sequence>
<name>A0ABR2Z1L9_9CHLO</name>
<dbReference type="PANTHER" id="PTHR11533:SF299">
    <property type="entry name" value="AMINOPEPTIDASE"/>
    <property type="match status" value="1"/>
</dbReference>
<dbReference type="PANTHER" id="PTHR11533">
    <property type="entry name" value="PROTEASE M1 ZINC METALLOPROTEASE"/>
    <property type="match status" value="1"/>
</dbReference>
<dbReference type="InterPro" id="IPR042097">
    <property type="entry name" value="Aminopeptidase_N-like_N_sf"/>
</dbReference>
<dbReference type="EMBL" id="JALJOT010000002">
    <property type="protein sequence ID" value="KAK9917789.1"/>
    <property type="molecule type" value="Genomic_DNA"/>
</dbReference>